<evidence type="ECO:0000313" key="2">
    <source>
        <dbReference type="Proteomes" id="UP001443914"/>
    </source>
</evidence>
<protein>
    <submittedName>
        <fullName evidence="1">Uncharacterized protein</fullName>
    </submittedName>
</protein>
<accession>A0AAW1MZZ0</accession>
<sequence>MAVTGDWEMRAERLSSTTVEHSFDLFETANKHFTSRTFGMANGLVWIKHRKSSLHKLQLISSASIFIHWSLKIPICDGYHEFL</sequence>
<evidence type="ECO:0000313" key="1">
    <source>
        <dbReference type="EMBL" id="KAK9751162.1"/>
    </source>
</evidence>
<reference evidence="1" key="1">
    <citation type="submission" date="2024-03" db="EMBL/GenBank/DDBJ databases">
        <title>WGS assembly of Saponaria officinalis var. Norfolk2.</title>
        <authorList>
            <person name="Jenkins J."/>
            <person name="Shu S."/>
            <person name="Grimwood J."/>
            <person name="Barry K."/>
            <person name="Goodstein D."/>
            <person name="Schmutz J."/>
            <person name="Leebens-Mack J."/>
            <person name="Osbourn A."/>
        </authorList>
    </citation>
    <scope>NUCLEOTIDE SEQUENCE [LARGE SCALE GENOMIC DNA]</scope>
    <source>
        <strain evidence="1">JIC</strain>
    </source>
</reference>
<dbReference type="EMBL" id="JBDFQZ010000002">
    <property type="protein sequence ID" value="KAK9751162.1"/>
    <property type="molecule type" value="Genomic_DNA"/>
</dbReference>
<gene>
    <name evidence="1" type="ORF">RND81_02G246700</name>
</gene>
<name>A0AAW1MZZ0_SAPOF</name>
<dbReference type="AlphaFoldDB" id="A0AAW1MZZ0"/>
<organism evidence="1 2">
    <name type="scientific">Saponaria officinalis</name>
    <name type="common">Common soapwort</name>
    <name type="synonym">Lychnis saponaria</name>
    <dbReference type="NCBI Taxonomy" id="3572"/>
    <lineage>
        <taxon>Eukaryota</taxon>
        <taxon>Viridiplantae</taxon>
        <taxon>Streptophyta</taxon>
        <taxon>Embryophyta</taxon>
        <taxon>Tracheophyta</taxon>
        <taxon>Spermatophyta</taxon>
        <taxon>Magnoliopsida</taxon>
        <taxon>eudicotyledons</taxon>
        <taxon>Gunneridae</taxon>
        <taxon>Pentapetalae</taxon>
        <taxon>Caryophyllales</taxon>
        <taxon>Caryophyllaceae</taxon>
        <taxon>Caryophylleae</taxon>
        <taxon>Saponaria</taxon>
    </lineage>
</organism>
<proteinExistence type="predicted"/>
<dbReference type="Proteomes" id="UP001443914">
    <property type="component" value="Unassembled WGS sequence"/>
</dbReference>
<comment type="caution">
    <text evidence="1">The sequence shown here is derived from an EMBL/GenBank/DDBJ whole genome shotgun (WGS) entry which is preliminary data.</text>
</comment>
<keyword evidence="2" id="KW-1185">Reference proteome</keyword>